<proteinExistence type="predicted"/>
<dbReference type="RefSeq" id="WP_191074124.1">
    <property type="nucleotide sequence ID" value="NZ_JACTAG010000001.1"/>
</dbReference>
<gene>
    <name evidence="2" type="ORF">H9Q16_04330</name>
</gene>
<dbReference type="Proteomes" id="UP000635142">
    <property type="component" value="Unassembled WGS sequence"/>
</dbReference>
<keyword evidence="1" id="KW-1133">Transmembrane helix</keyword>
<evidence type="ECO:0000256" key="1">
    <source>
        <dbReference type="SAM" id="Phobius"/>
    </source>
</evidence>
<dbReference type="AlphaFoldDB" id="A0A927D155"/>
<comment type="caution">
    <text evidence="2">The sequence shown here is derived from an EMBL/GenBank/DDBJ whole genome shotgun (WGS) entry which is preliminary data.</text>
</comment>
<protein>
    <submittedName>
        <fullName evidence="2">Uncharacterized protein</fullName>
    </submittedName>
</protein>
<keyword evidence="1" id="KW-0472">Membrane</keyword>
<feature type="transmembrane region" description="Helical" evidence="1">
    <location>
        <begin position="20"/>
        <end position="39"/>
    </location>
</feature>
<evidence type="ECO:0000313" key="3">
    <source>
        <dbReference type="Proteomes" id="UP000635142"/>
    </source>
</evidence>
<evidence type="ECO:0000313" key="2">
    <source>
        <dbReference type="EMBL" id="MBD3663140.1"/>
    </source>
</evidence>
<dbReference type="EMBL" id="JACTAG010000001">
    <property type="protein sequence ID" value="MBD3663140.1"/>
    <property type="molecule type" value="Genomic_DNA"/>
</dbReference>
<keyword evidence="3" id="KW-1185">Reference proteome</keyword>
<accession>A0A927D155</accession>
<reference evidence="2" key="1">
    <citation type="submission" date="2020-08" db="EMBL/GenBank/DDBJ databases">
        <title>Sulfitobacter aestuariivivens sp. nov., isolated from a tidal flat.</title>
        <authorList>
            <person name="Park S."/>
            <person name="Yoon J.-H."/>
        </authorList>
    </citation>
    <scope>NUCLEOTIDE SEQUENCE</scope>
    <source>
        <strain evidence="2">TSTF-M16</strain>
    </source>
</reference>
<organism evidence="2 3">
    <name type="scientific">Sulfitobacter aestuariivivens</name>
    <dbReference type="NCBI Taxonomy" id="2766981"/>
    <lineage>
        <taxon>Bacteria</taxon>
        <taxon>Pseudomonadati</taxon>
        <taxon>Pseudomonadota</taxon>
        <taxon>Alphaproteobacteria</taxon>
        <taxon>Rhodobacterales</taxon>
        <taxon>Roseobacteraceae</taxon>
        <taxon>Sulfitobacter</taxon>
    </lineage>
</organism>
<name>A0A927D155_9RHOB</name>
<sequence length="122" mass="13563">MTRLLRYLSPRAQTFWLNRWWAVLAAMVFAAFIPLYVYLVQPNPHQHAGFVTATVVSTMENASDSGYSASATVRLPDGTYARISAGTIAEAQAFVGTPCLEQRLRESGNVFYRLTAQRNCAD</sequence>
<keyword evidence="1" id="KW-0812">Transmembrane</keyword>